<keyword evidence="8" id="KW-1017">Isopeptide bond</keyword>
<dbReference type="Proteomes" id="UP000710432">
    <property type="component" value="Unassembled WGS sequence"/>
</dbReference>
<dbReference type="GO" id="GO:0002250">
    <property type="term" value="P:adaptive immune response"/>
    <property type="evidence" value="ECO:0007669"/>
    <property type="project" value="UniProtKB-KW"/>
</dbReference>
<evidence type="ECO:0000259" key="28">
    <source>
        <dbReference type="PROSITE" id="PS50209"/>
    </source>
</evidence>
<dbReference type="InterPro" id="IPR000719">
    <property type="entry name" value="Prot_kinase_dom"/>
</dbReference>
<dbReference type="GO" id="GO:0070427">
    <property type="term" value="P:nucleotide-binding oligomerization domain containing 1 signaling pathway"/>
    <property type="evidence" value="ECO:0007669"/>
    <property type="project" value="UniProtKB-ARBA"/>
</dbReference>
<protein>
    <recommendedName>
        <fullName evidence="24">Receptor-interacting serine/threonine-protein kinase 2</fullName>
        <ecNumber evidence="5">2.7.11.1</ecNumber>
    </recommendedName>
    <alternativeName>
        <fullName evidence="26">Receptor-interacting protein 2</fullName>
    </alternativeName>
    <alternativeName>
        <fullName evidence="25">Tyrosine-protein kinase RIPK2</fullName>
    </alternativeName>
</protein>
<dbReference type="SUPFAM" id="SSF51905">
    <property type="entry name" value="FAD/NAD(P)-binding domain"/>
    <property type="match status" value="1"/>
</dbReference>
<dbReference type="GO" id="GO:0042981">
    <property type="term" value="P:regulation of apoptotic process"/>
    <property type="evidence" value="ECO:0007669"/>
    <property type="project" value="InterPro"/>
</dbReference>
<dbReference type="AlphaFoldDB" id="A0A8J6L0G6"/>
<dbReference type="InterPro" id="IPR042149">
    <property type="entry name" value="CARD_RIP2"/>
</dbReference>
<dbReference type="GO" id="GO:0001819">
    <property type="term" value="P:positive regulation of cytokine production"/>
    <property type="evidence" value="ECO:0007669"/>
    <property type="project" value="UniProtKB-ARBA"/>
</dbReference>
<evidence type="ECO:0000256" key="17">
    <source>
        <dbReference type="ARBA" id="ARBA00022840"/>
    </source>
</evidence>
<evidence type="ECO:0000256" key="2">
    <source>
        <dbReference type="ARBA" id="ARBA00004240"/>
    </source>
</evidence>
<dbReference type="Gene3D" id="1.10.510.10">
    <property type="entry name" value="Transferase(Phosphotransferase) domain 1"/>
    <property type="match status" value="1"/>
</dbReference>
<dbReference type="GO" id="GO:0008083">
    <property type="term" value="F:growth factor activity"/>
    <property type="evidence" value="ECO:0007669"/>
    <property type="project" value="TreeGrafter"/>
</dbReference>
<dbReference type="EMBL" id="JAATJU010014700">
    <property type="protein sequence ID" value="KAH0517656.1"/>
    <property type="molecule type" value="Genomic_DNA"/>
</dbReference>
<evidence type="ECO:0000256" key="26">
    <source>
        <dbReference type="ARBA" id="ARBA00081898"/>
    </source>
</evidence>
<comment type="catalytic activity">
    <reaction evidence="23">
        <text>L-seryl-[protein] + ATP = O-phospho-L-seryl-[protein] + ADP + H(+)</text>
        <dbReference type="Rhea" id="RHEA:17989"/>
        <dbReference type="Rhea" id="RHEA-COMP:9863"/>
        <dbReference type="Rhea" id="RHEA-COMP:11604"/>
        <dbReference type="ChEBI" id="CHEBI:15378"/>
        <dbReference type="ChEBI" id="CHEBI:29999"/>
        <dbReference type="ChEBI" id="CHEBI:30616"/>
        <dbReference type="ChEBI" id="CHEBI:83421"/>
        <dbReference type="ChEBI" id="CHEBI:456216"/>
        <dbReference type="EC" id="2.7.11.1"/>
    </reaction>
</comment>
<evidence type="ECO:0000256" key="15">
    <source>
        <dbReference type="ARBA" id="ARBA00022777"/>
    </source>
</evidence>
<dbReference type="PROSITE" id="PS00108">
    <property type="entry name" value="PROTEIN_KINASE_ST"/>
    <property type="match status" value="1"/>
</dbReference>
<feature type="domain" description="CARD" evidence="28">
    <location>
        <begin position="356"/>
        <end position="448"/>
    </location>
</feature>
<dbReference type="GO" id="GO:0080090">
    <property type="term" value="P:regulation of primary metabolic process"/>
    <property type="evidence" value="ECO:0007669"/>
    <property type="project" value="UniProtKB-ARBA"/>
</dbReference>
<dbReference type="EC" id="2.7.11.1" evidence="5"/>
<evidence type="ECO:0000256" key="25">
    <source>
        <dbReference type="ARBA" id="ARBA00075761"/>
    </source>
</evidence>
<dbReference type="InterPro" id="IPR011029">
    <property type="entry name" value="DEATH-like_dom_sf"/>
</dbReference>
<keyword evidence="12" id="KW-0808">Transferase</keyword>
<keyword evidence="13" id="KW-0053">Apoptosis</keyword>
<dbReference type="SMART" id="SM00220">
    <property type="entry name" value="S_TKc"/>
    <property type="match status" value="1"/>
</dbReference>
<dbReference type="GO" id="GO:0005783">
    <property type="term" value="C:endoplasmic reticulum"/>
    <property type="evidence" value="ECO:0007669"/>
    <property type="project" value="UniProtKB-SubCell"/>
</dbReference>
<evidence type="ECO:0000256" key="19">
    <source>
        <dbReference type="ARBA" id="ARBA00022859"/>
    </source>
</evidence>
<evidence type="ECO:0000256" key="13">
    <source>
        <dbReference type="ARBA" id="ARBA00022703"/>
    </source>
</evidence>
<keyword evidence="15" id="KW-0418">Kinase</keyword>
<evidence type="ECO:0000256" key="7">
    <source>
        <dbReference type="ARBA" id="ARBA00022490"/>
    </source>
</evidence>
<evidence type="ECO:0000256" key="6">
    <source>
        <dbReference type="ARBA" id="ARBA00022475"/>
    </source>
</evidence>
<evidence type="ECO:0000256" key="24">
    <source>
        <dbReference type="ARBA" id="ARBA00071069"/>
    </source>
</evidence>
<evidence type="ECO:0000256" key="1">
    <source>
        <dbReference type="ARBA" id="ARBA00004202"/>
    </source>
</evidence>
<accession>A0A8J6L0G6</accession>
<evidence type="ECO:0000256" key="23">
    <source>
        <dbReference type="ARBA" id="ARBA00048679"/>
    </source>
</evidence>
<evidence type="ECO:0000256" key="5">
    <source>
        <dbReference type="ARBA" id="ARBA00012513"/>
    </source>
</evidence>
<dbReference type="Pfam" id="PF00619">
    <property type="entry name" value="CARD"/>
    <property type="match status" value="1"/>
</dbReference>
<evidence type="ECO:0000313" key="29">
    <source>
        <dbReference type="EMBL" id="KAH0517656.1"/>
    </source>
</evidence>
<comment type="caution">
    <text evidence="29">The sequence shown here is derived from an EMBL/GenBank/DDBJ whole genome shotgun (WGS) entry which is preliminary data.</text>
</comment>
<dbReference type="Pfam" id="PF07714">
    <property type="entry name" value="PK_Tyr_Ser-Thr"/>
    <property type="match status" value="1"/>
</dbReference>
<evidence type="ECO:0000256" key="16">
    <source>
        <dbReference type="ARBA" id="ARBA00022824"/>
    </source>
</evidence>
<keyword evidence="7" id="KW-0963">Cytoplasm</keyword>
<evidence type="ECO:0000256" key="8">
    <source>
        <dbReference type="ARBA" id="ARBA00022499"/>
    </source>
</evidence>
<keyword evidence="21" id="KW-0472">Membrane</keyword>
<comment type="catalytic activity">
    <reaction evidence="22">
        <text>L-threonyl-[protein] + ATP = O-phospho-L-threonyl-[protein] + ADP + H(+)</text>
        <dbReference type="Rhea" id="RHEA:46608"/>
        <dbReference type="Rhea" id="RHEA-COMP:11060"/>
        <dbReference type="Rhea" id="RHEA-COMP:11605"/>
        <dbReference type="ChEBI" id="CHEBI:15378"/>
        <dbReference type="ChEBI" id="CHEBI:30013"/>
        <dbReference type="ChEBI" id="CHEBI:30616"/>
        <dbReference type="ChEBI" id="CHEBI:61977"/>
        <dbReference type="ChEBI" id="CHEBI:456216"/>
        <dbReference type="EC" id="2.7.11.1"/>
    </reaction>
</comment>
<evidence type="ECO:0000256" key="10">
    <source>
        <dbReference type="ARBA" id="ARBA00022553"/>
    </source>
</evidence>
<keyword evidence="18" id="KW-0832">Ubl conjugation</keyword>
<dbReference type="GO" id="GO:0070431">
    <property type="term" value="P:nucleotide-binding oligomerization domain containing 2 signaling pathway"/>
    <property type="evidence" value="ECO:0007669"/>
    <property type="project" value="UniProtKB-ARBA"/>
</dbReference>
<evidence type="ECO:0000256" key="21">
    <source>
        <dbReference type="ARBA" id="ARBA00023136"/>
    </source>
</evidence>
<dbReference type="FunFam" id="1.10.510.10:FF:000288">
    <property type="entry name" value="Receptor-interacting serine/threonine-protein kinase 2"/>
    <property type="match status" value="1"/>
</dbReference>
<evidence type="ECO:0000256" key="11">
    <source>
        <dbReference type="ARBA" id="ARBA00022588"/>
    </source>
</evidence>
<evidence type="ECO:0000313" key="30">
    <source>
        <dbReference type="Proteomes" id="UP000710432"/>
    </source>
</evidence>
<evidence type="ECO:0000259" key="27">
    <source>
        <dbReference type="PROSITE" id="PS50011"/>
    </source>
</evidence>
<dbReference type="InterPro" id="IPR008271">
    <property type="entry name" value="Ser/Thr_kinase_AS"/>
</dbReference>
<dbReference type="GO" id="GO:0004674">
    <property type="term" value="F:protein serine/threonine kinase activity"/>
    <property type="evidence" value="ECO:0007669"/>
    <property type="project" value="UniProtKB-KW"/>
</dbReference>
<dbReference type="InterPro" id="IPR001245">
    <property type="entry name" value="Ser-Thr/Tyr_kinase_cat_dom"/>
</dbReference>
<evidence type="ECO:0000256" key="9">
    <source>
        <dbReference type="ARBA" id="ARBA00022527"/>
    </source>
</evidence>
<dbReference type="InterPro" id="IPR029731">
    <property type="entry name" value="OSGIN1/2"/>
</dbReference>
<keyword evidence="6" id="KW-1003">Cell membrane</keyword>
<dbReference type="PANTHER" id="PTHR15192:SF4">
    <property type="entry name" value="OXIDATIVE STRESS-INDUCED GROWTH INHIBITOR 2"/>
    <property type="match status" value="1"/>
</dbReference>
<dbReference type="GO" id="GO:0071225">
    <property type="term" value="P:cellular response to muramyl dipeptide"/>
    <property type="evidence" value="ECO:0007669"/>
    <property type="project" value="UniProtKB-ARBA"/>
</dbReference>
<dbReference type="GO" id="GO:0045087">
    <property type="term" value="P:innate immune response"/>
    <property type="evidence" value="ECO:0007669"/>
    <property type="project" value="UniProtKB-KW"/>
</dbReference>
<organism evidence="29 30">
    <name type="scientific">Microtus ochrogaster</name>
    <name type="common">Prairie vole</name>
    <dbReference type="NCBI Taxonomy" id="79684"/>
    <lineage>
        <taxon>Eukaryota</taxon>
        <taxon>Metazoa</taxon>
        <taxon>Chordata</taxon>
        <taxon>Craniata</taxon>
        <taxon>Vertebrata</taxon>
        <taxon>Euteleostomi</taxon>
        <taxon>Mammalia</taxon>
        <taxon>Eutheria</taxon>
        <taxon>Euarchontoglires</taxon>
        <taxon>Glires</taxon>
        <taxon>Rodentia</taxon>
        <taxon>Myomorpha</taxon>
        <taxon>Muroidea</taxon>
        <taxon>Cricetidae</taxon>
        <taxon>Arvicolinae</taxon>
        <taxon>Microtus</taxon>
    </lineage>
</organism>
<keyword evidence="19" id="KW-0391">Immunity</keyword>
<dbReference type="GO" id="GO:0006915">
    <property type="term" value="P:apoptotic process"/>
    <property type="evidence" value="ECO:0007669"/>
    <property type="project" value="UniProtKB-KW"/>
</dbReference>
<dbReference type="GO" id="GO:0005829">
    <property type="term" value="C:cytosol"/>
    <property type="evidence" value="ECO:0007669"/>
    <property type="project" value="UniProtKB-ARBA"/>
</dbReference>
<dbReference type="CDD" id="cd08786">
    <property type="entry name" value="CARD_RIP2_CARD3"/>
    <property type="match status" value="1"/>
</dbReference>
<evidence type="ECO:0000256" key="12">
    <source>
        <dbReference type="ARBA" id="ARBA00022679"/>
    </source>
</evidence>
<sequence length="1064" mass="119337">MDGDAICSALPPIPYHKLADLHYLSRGASGTVSSARHADWRVRVAVKHLHIHTPLLDSERNDILREAEILHKARFSYILPILGICNEPEFLGIVTEYMPNGSLNELLHRKTEYPEVAWPLRFRILHEIALGVNYLHNMNPPLLHHDLKTQNILLDNEFHVKIADFGLSKWRMMSLSQSRSSKSAPEGGTIIYMPPENYEPGQKSRASVKHDIYSYAIIMWEVLSRKQPFEEVTNPLQIMYSVSQGRRPDMSEESLPFDIPHRGLMVSLIQSGWAQNPDERPSFLRLSSECSTLMTCPVAGPQDCSSLKLRHCPGNHSWDGTVFASQRAAVCEHRPTLCSLAIINPLLAEKSAERLQPGIAQQWIQSKREDIVSQMTEACLNQSLDALLARDLIMKEDYELICTKPTRTSKVRQLLDTSDIQGEEFARVIVQKLKDNKQMGLQPYPELPVFSRAPSSNFLQNKSLQVTEDESEGAAMCKAWMQVPLSSSRDASHSQVQIKGKIPGLGASCGHVCQLPPSLKNRYVNEKTTDYSDTETEGEIFNSLVQYFGDNLGPKVKGMPLVEETSLLEDSSVTLPVVIIGNGPSGICLSYMLSGYRPYLSPEAMHPNSILHSKLEEARHLSIVDQDLEYLSEGLEGRSSNPVAVLFDTLLHPDADFGYDYPSVLHWKLEQHHYIPHLVLGKGPPGGAWHNMEGSMLTISFGNWMELPGLKFKDWMSSKRRNLKGDRVMPEEIARYYKHYVNVMGLQKNFRENTYITSVSRLYRDQGDHGGQDRDVSTKRLQNQKSKFIKRNWEIRGYQRIAGGSHVPFCLFAENVALATGTLDSPAHLEVEGEELPFVFHSLPEFGAAVNRGELCGRVDPVLIVGSGLTAADAVLCAYNNNIPVIHVFRRRVTDPGLIFKQLPQKLYPEYHKVYDMMCAQAHSADSDAVSEYTSFPEHRVLSFKSDMKCVLESHSGLKRIFKLSAAVVLIGSHPNLSFLKEQGCYLGRHSSRPITCKGNPVEVDAYTYECVKEANLFALGPLVGDNFVRFLKGGALAVTRCLATRQKKKQHLFVERGGGDGIA</sequence>
<comment type="similarity">
    <text evidence="4">Belongs to the protein kinase superfamily. TKL Ser/Thr protein kinase family.</text>
</comment>
<dbReference type="PROSITE" id="PS50011">
    <property type="entry name" value="PROTEIN_KINASE_DOM"/>
    <property type="match status" value="1"/>
</dbReference>
<feature type="domain" description="Protein kinase" evidence="27">
    <location>
        <begin position="18"/>
        <end position="294"/>
    </location>
</feature>
<evidence type="ECO:0000256" key="3">
    <source>
        <dbReference type="ARBA" id="ARBA00004496"/>
    </source>
</evidence>
<dbReference type="SUPFAM" id="SSF56112">
    <property type="entry name" value="Protein kinase-like (PK-like)"/>
    <property type="match status" value="1"/>
</dbReference>
<keyword evidence="17" id="KW-0067">ATP-binding</keyword>
<name>A0A8J6L0G6_MICOH</name>
<dbReference type="GO" id="GO:0030308">
    <property type="term" value="P:negative regulation of cell growth"/>
    <property type="evidence" value="ECO:0007669"/>
    <property type="project" value="TreeGrafter"/>
</dbReference>
<dbReference type="InterPro" id="IPR011009">
    <property type="entry name" value="Kinase-like_dom_sf"/>
</dbReference>
<dbReference type="FunFam" id="3.50.50.60:FF:000087">
    <property type="entry name" value="oxidative stress-induced growth inhibitor 2 isoform X2"/>
    <property type="match status" value="1"/>
</dbReference>
<dbReference type="GO" id="GO:0042742">
    <property type="term" value="P:defense response to bacterium"/>
    <property type="evidence" value="ECO:0007669"/>
    <property type="project" value="UniProtKB-ARBA"/>
</dbReference>
<dbReference type="Gene3D" id="3.50.50.60">
    <property type="entry name" value="FAD/NAD(P)-binding domain"/>
    <property type="match status" value="1"/>
</dbReference>
<keyword evidence="14" id="KW-0547">Nucleotide-binding</keyword>
<dbReference type="InterPro" id="IPR001315">
    <property type="entry name" value="CARD"/>
</dbReference>
<reference evidence="29" key="1">
    <citation type="submission" date="2020-03" db="EMBL/GenBank/DDBJ databases">
        <title>Studies in the Genomics of Life Span.</title>
        <authorList>
            <person name="Glass D."/>
        </authorList>
    </citation>
    <scope>NUCLEOTIDE SEQUENCE</scope>
    <source>
        <strain evidence="29">LTLLF</strain>
        <tissue evidence="29">Muscle</tissue>
    </source>
</reference>
<dbReference type="InterPro" id="IPR036188">
    <property type="entry name" value="FAD/NAD-bd_sf"/>
</dbReference>
<dbReference type="GO" id="GO:0140895">
    <property type="term" value="P:cell surface toll-like receptor signaling pathway"/>
    <property type="evidence" value="ECO:0007669"/>
    <property type="project" value="UniProtKB-ARBA"/>
</dbReference>
<keyword evidence="20" id="KW-1064">Adaptive immunity</keyword>
<comment type="subcellular location">
    <subcellularLocation>
        <location evidence="1">Cell membrane</location>
        <topology evidence="1">Peripheral membrane protein</topology>
    </subcellularLocation>
    <subcellularLocation>
        <location evidence="3">Cytoplasm</location>
    </subcellularLocation>
    <subcellularLocation>
        <location evidence="2">Endoplasmic reticulum</location>
    </subcellularLocation>
</comment>
<keyword evidence="10" id="KW-0597">Phosphoprotein</keyword>
<keyword evidence="9" id="KW-0723">Serine/threonine-protein kinase</keyword>
<dbReference type="FunFam" id="1.10.533.10:FF:000037">
    <property type="entry name" value="Receptor-interacting serine/threonine-protein kinase 2"/>
    <property type="match status" value="1"/>
</dbReference>
<keyword evidence="11" id="KW-0399">Innate immunity</keyword>
<keyword evidence="16" id="KW-0256">Endoplasmic reticulum</keyword>
<evidence type="ECO:0000256" key="4">
    <source>
        <dbReference type="ARBA" id="ARBA00005843"/>
    </source>
</evidence>
<dbReference type="Gene3D" id="1.10.533.10">
    <property type="entry name" value="Death Domain, Fas"/>
    <property type="match status" value="1"/>
</dbReference>
<dbReference type="GO" id="GO:0005524">
    <property type="term" value="F:ATP binding"/>
    <property type="evidence" value="ECO:0007669"/>
    <property type="project" value="UniProtKB-KW"/>
</dbReference>
<evidence type="ECO:0000256" key="14">
    <source>
        <dbReference type="ARBA" id="ARBA00022741"/>
    </source>
</evidence>
<gene>
    <name evidence="29" type="ORF">LTLLF_119705</name>
</gene>
<evidence type="ECO:0000256" key="20">
    <source>
        <dbReference type="ARBA" id="ARBA00023130"/>
    </source>
</evidence>
<dbReference type="GO" id="GO:0005886">
    <property type="term" value="C:plasma membrane"/>
    <property type="evidence" value="ECO:0007669"/>
    <property type="project" value="UniProtKB-SubCell"/>
</dbReference>
<evidence type="ECO:0000256" key="22">
    <source>
        <dbReference type="ARBA" id="ARBA00047899"/>
    </source>
</evidence>
<evidence type="ECO:0000256" key="18">
    <source>
        <dbReference type="ARBA" id="ARBA00022843"/>
    </source>
</evidence>
<dbReference type="GO" id="GO:0043123">
    <property type="term" value="P:positive regulation of canonical NF-kappaB signal transduction"/>
    <property type="evidence" value="ECO:0007669"/>
    <property type="project" value="UniProtKB-ARBA"/>
</dbReference>
<dbReference type="PROSITE" id="PS50209">
    <property type="entry name" value="CARD"/>
    <property type="match status" value="1"/>
</dbReference>
<proteinExistence type="inferred from homology"/>
<dbReference type="SUPFAM" id="SSF47986">
    <property type="entry name" value="DEATH domain"/>
    <property type="match status" value="1"/>
</dbReference>
<dbReference type="PANTHER" id="PTHR15192">
    <property type="entry name" value="PROTEIN CBG05349"/>
    <property type="match status" value="1"/>
</dbReference>